<dbReference type="AlphaFoldDB" id="A0A850HJU3"/>
<dbReference type="RefSeq" id="WP_173814210.1">
    <property type="nucleotide sequence ID" value="NZ_JAAITX010000001.1"/>
</dbReference>
<feature type="domain" description="ABC3 transporter permease C-terminal" evidence="7">
    <location>
        <begin position="59"/>
        <end position="173"/>
    </location>
</feature>
<name>A0A850HJU3_9FIRM</name>
<dbReference type="Proteomes" id="UP000528555">
    <property type="component" value="Unassembled WGS sequence"/>
</dbReference>
<dbReference type="GO" id="GO:0005886">
    <property type="term" value="C:plasma membrane"/>
    <property type="evidence" value="ECO:0007669"/>
    <property type="project" value="UniProtKB-SubCell"/>
</dbReference>
<keyword evidence="5 6" id="KW-0472">Membrane</keyword>
<evidence type="ECO:0000256" key="4">
    <source>
        <dbReference type="ARBA" id="ARBA00022989"/>
    </source>
</evidence>
<feature type="transmembrane region" description="Helical" evidence="6">
    <location>
        <begin position="20"/>
        <end position="40"/>
    </location>
</feature>
<organism evidence="9 10">
    <name type="scientific">Dorea phocaeensis</name>
    <dbReference type="NCBI Taxonomy" id="2040291"/>
    <lineage>
        <taxon>Bacteria</taxon>
        <taxon>Bacillati</taxon>
        <taxon>Bacillota</taxon>
        <taxon>Clostridia</taxon>
        <taxon>Lachnospirales</taxon>
        <taxon>Lachnospiraceae</taxon>
        <taxon>Dorea</taxon>
    </lineage>
</organism>
<keyword evidence="10" id="KW-1185">Reference proteome</keyword>
<evidence type="ECO:0000313" key="8">
    <source>
        <dbReference type="EMBL" id="NSK13608.1"/>
    </source>
</evidence>
<proteinExistence type="inferred from homology"/>
<dbReference type="EMBL" id="JAAIUO010000001">
    <property type="protein sequence ID" value="NSK13608.1"/>
    <property type="molecule type" value="Genomic_DNA"/>
</dbReference>
<dbReference type="EMBL" id="JAAITX010000001">
    <property type="protein sequence ID" value="NVH57263.1"/>
    <property type="molecule type" value="Genomic_DNA"/>
</dbReference>
<dbReference type="GO" id="GO:0055085">
    <property type="term" value="P:transmembrane transport"/>
    <property type="evidence" value="ECO:0007669"/>
    <property type="project" value="UniProtKB-UniRule"/>
</dbReference>
<evidence type="ECO:0000256" key="2">
    <source>
        <dbReference type="ARBA" id="ARBA00022475"/>
    </source>
</evidence>
<keyword evidence="6" id="KW-0813">Transport</keyword>
<reference evidence="9" key="2">
    <citation type="submission" date="2020-02" db="EMBL/GenBank/DDBJ databases">
        <authorList>
            <person name="Littmann E."/>
            <person name="Sorbara M."/>
        </authorList>
    </citation>
    <scope>NUCLEOTIDE SEQUENCE</scope>
    <source>
        <strain evidence="9">MSK.17.11</strain>
        <strain evidence="8">MSK.17.38</strain>
    </source>
</reference>
<reference evidence="10 11" key="1">
    <citation type="journal article" date="2020" name="Cell Host Microbe">
        <title>Functional and Genomic Variation between Human-Derived Isolates of Lachnospiraceae Reveals Inter- and Intra-Species Diversity.</title>
        <authorList>
            <person name="Sorbara M.T."/>
            <person name="Littmann E.R."/>
            <person name="Fontana E."/>
            <person name="Moody T.U."/>
            <person name="Kohout C.E."/>
            <person name="Gjonbalaj M."/>
            <person name="Eaton V."/>
            <person name="Seok R."/>
            <person name="Leiner I.M."/>
            <person name="Pamer E.G."/>
        </authorList>
    </citation>
    <scope>NUCLEOTIDE SEQUENCE [LARGE SCALE GENOMIC DNA]</scope>
    <source>
        <strain evidence="9 10">MSK.17.11</strain>
        <strain evidence="8 11">MSK.17.38</strain>
    </source>
</reference>
<evidence type="ECO:0000313" key="10">
    <source>
        <dbReference type="Proteomes" id="UP000528555"/>
    </source>
</evidence>
<keyword evidence="4 6" id="KW-1133">Transmembrane helix</keyword>
<evidence type="ECO:0000256" key="1">
    <source>
        <dbReference type="ARBA" id="ARBA00004651"/>
    </source>
</evidence>
<dbReference type="InterPro" id="IPR027022">
    <property type="entry name" value="ABC_permease_BceB-typ"/>
</dbReference>
<feature type="transmembrane region" description="Helical" evidence="6">
    <location>
        <begin position="203"/>
        <end position="224"/>
    </location>
</feature>
<comment type="subcellular location">
    <subcellularLocation>
        <location evidence="1 6">Cell membrane</location>
        <topology evidence="1 6">Multi-pass membrane protein</topology>
    </subcellularLocation>
</comment>
<accession>A0A850HJU3</accession>
<comment type="similarity">
    <text evidence="6">Belongs to the ABC-4 integral membrane protein family.</text>
</comment>
<evidence type="ECO:0000256" key="6">
    <source>
        <dbReference type="PIRNR" id="PIRNR018968"/>
    </source>
</evidence>
<dbReference type="InterPro" id="IPR052536">
    <property type="entry name" value="ABC-4_Integral_Memb_Prot"/>
</dbReference>
<dbReference type="PANTHER" id="PTHR46795">
    <property type="entry name" value="ABC TRANSPORTER PERMEASE-RELATED-RELATED"/>
    <property type="match status" value="1"/>
</dbReference>
<evidence type="ECO:0000259" key="7">
    <source>
        <dbReference type="Pfam" id="PF02687"/>
    </source>
</evidence>
<evidence type="ECO:0000313" key="9">
    <source>
        <dbReference type="EMBL" id="NVH57263.1"/>
    </source>
</evidence>
<feature type="transmembrane region" description="Helical" evidence="6">
    <location>
        <begin position="667"/>
        <end position="687"/>
    </location>
</feature>
<feature type="transmembrane region" description="Helical" evidence="6">
    <location>
        <begin position="148"/>
        <end position="169"/>
    </location>
</feature>
<dbReference type="PANTHER" id="PTHR46795:SF3">
    <property type="entry name" value="ABC TRANSPORTER PERMEASE"/>
    <property type="match status" value="1"/>
</dbReference>
<feature type="transmembrane region" description="Helical" evidence="6">
    <location>
        <begin position="52"/>
        <end position="76"/>
    </location>
</feature>
<dbReference type="InterPro" id="IPR003838">
    <property type="entry name" value="ABC3_permease_C"/>
</dbReference>
<keyword evidence="3 6" id="KW-0812">Transmembrane</keyword>
<dbReference type="Proteomes" id="UP000701680">
    <property type="component" value="Unassembled WGS sequence"/>
</dbReference>
<comment type="caution">
    <text evidence="9">The sequence shown here is derived from an EMBL/GenBank/DDBJ whole genome shotgun (WGS) entry which is preliminary data.</text>
</comment>
<feature type="transmembrane region" description="Helical" evidence="6">
    <location>
        <begin position="565"/>
        <end position="591"/>
    </location>
</feature>
<keyword evidence="2 6" id="KW-1003">Cell membrane</keyword>
<feature type="transmembrane region" description="Helical" evidence="6">
    <location>
        <begin position="284"/>
        <end position="306"/>
    </location>
</feature>
<feature type="transmembrane region" description="Helical" evidence="6">
    <location>
        <begin position="230"/>
        <end position="256"/>
    </location>
</feature>
<protein>
    <submittedName>
        <fullName evidence="9">ABC transporter permease</fullName>
    </submittedName>
</protein>
<gene>
    <name evidence="9" type="ORF">G5A66_01100</name>
    <name evidence="8" type="ORF">G5A75_01710</name>
</gene>
<dbReference type="PIRSF" id="PIRSF018968">
    <property type="entry name" value="ABC_permease_BceB"/>
    <property type="match status" value="1"/>
</dbReference>
<sequence length="695" mass="79824">MNRRLAVRNVMGLAKDYLVYFLTMTFVMALMFAFNSILFSKDVQNMFEVAGAMAAMVGFATFFVVLIVAWLIHYMVRFIMEKRSREFGIYLLIGMKKKEIAGLYMRENLLLGIGAFLPGMGLGILIQQILMSVLYGMIQVNYHLHLEMNRYCVLMTVACYGGCYLLALFRCRRKFRKMNIHDLMEAQRKNEEIVEKHEGAKRWLLPLSLLFLVVFGVLLLQGWLLNAGSILVFLVGLVLVIYLFYTGLSAWLICYVRKKGKAIYRGQNLFLMRQFSSKLKSMRFTMGTLTSLFTIAFLGCSAAMMFSDYQDQILQDKFPFDVHAYSSDAADDFAEELKVIENHTTVKESYVYSIYTDKTTQVNHWLYTHLQYFGDKYLKADGTVDKEKLKEEQDQSYCSFDTFMGLSDYNHLRKMLGYDPVHLEDDAYLVHVKERIYQEVGEFTKGMKIAENANDGTPLRLAGYQTEPFSQDGHNGGDYVIVVPDRVIQKMTPFYAELAVDIKGKAPADLQRRLENIEDDAESVDYKGEASGESEWRNWCFGSDTVVTYAAYYVVRDNAIPEIRYILSTVIFPAFYIGLVFVCVALTVLTVQQLSDASKYRFRYEVLGKLGLGMKEISRLIFKQLGVYYLCPALFAAGISGVIIVYISRKFIFYTGVKTSVLQYFGIAFLLFFGVYAIYFAVTYIGFKRSVEERR</sequence>
<evidence type="ECO:0000256" key="3">
    <source>
        <dbReference type="ARBA" id="ARBA00022692"/>
    </source>
</evidence>
<feature type="transmembrane region" description="Helical" evidence="6">
    <location>
        <begin position="627"/>
        <end position="647"/>
    </location>
</feature>
<evidence type="ECO:0000256" key="5">
    <source>
        <dbReference type="ARBA" id="ARBA00023136"/>
    </source>
</evidence>
<dbReference type="Pfam" id="PF02687">
    <property type="entry name" value="FtsX"/>
    <property type="match status" value="1"/>
</dbReference>
<evidence type="ECO:0000313" key="11">
    <source>
        <dbReference type="Proteomes" id="UP000701680"/>
    </source>
</evidence>
<feature type="transmembrane region" description="Helical" evidence="6">
    <location>
        <begin position="109"/>
        <end position="136"/>
    </location>
</feature>